<dbReference type="GO" id="GO:0005829">
    <property type="term" value="C:cytosol"/>
    <property type="evidence" value="ECO:0007669"/>
    <property type="project" value="TreeGrafter"/>
</dbReference>
<dbReference type="eggNOG" id="COG0847">
    <property type="taxonomic scope" value="Bacteria"/>
</dbReference>
<feature type="domain" description="Exonuclease" evidence="5">
    <location>
        <begin position="36"/>
        <end position="201"/>
    </location>
</feature>
<feature type="compositionally biased region" description="Polar residues" evidence="4">
    <location>
        <begin position="19"/>
        <end position="30"/>
    </location>
</feature>
<protein>
    <submittedName>
        <fullName evidence="6">DNA polymerase III subunit</fullName>
        <ecNumber evidence="6">2.7.7.7</ecNumber>
    </submittedName>
</protein>
<dbReference type="GO" id="GO:0008408">
    <property type="term" value="F:3'-5' exonuclease activity"/>
    <property type="evidence" value="ECO:0007669"/>
    <property type="project" value="TreeGrafter"/>
</dbReference>
<gene>
    <name evidence="6" type="ordered locus">CRES_0912</name>
</gene>
<evidence type="ECO:0000313" key="7">
    <source>
        <dbReference type="Proteomes" id="UP000000492"/>
    </source>
</evidence>
<dbReference type="HOGENOM" id="CLU_009285_0_0_11"/>
<keyword evidence="2" id="KW-0378">Hydrolase</keyword>
<dbReference type="SMART" id="SM00479">
    <property type="entry name" value="EXOIII"/>
    <property type="match status" value="1"/>
</dbReference>
<dbReference type="InterPro" id="IPR012337">
    <property type="entry name" value="RNaseH-like_sf"/>
</dbReference>
<keyword evidence="6" id="KW-0808">Transferase</keyword>
<sequence length="1174" mass="128366">MALARAETLTLNEHPEPTPTFSPTAHQEGTMHTPQRYAVIDLETTGFSKTDRVIEIGVVLLDQAGNVERTWETIVQPNRDIPNSFVHKLTPSHLVHAPLFEEIAEELAEILHGRTIIAHNAPFDIRFLTSEFERIGVALPAYGAWVHDTLPLCRQCFPGTNGSLEKVTKLLGITNDRPHAALADALATAEIYRHLRNDLGRVASGAARLVVPPATYPRRGRAISRDDANGAAPRDGSWLAGLAAKLPAERGTADSDRYRKLLAAALADKYLSASEIKQLEESAVRDGISHDDIVAIHEEFLRQLSVEAWLDGVVTDEEKHTLRTLAGQLGVDPKLTEQLIATPQTGEQTVGLALAPGDRVTFTGQLDLPRGEWEQRAKSVGLDVGGVTKKSVLVVAANPDSTSAKARRARDLGVPIIGERMFAQLLSAMMEAEMSTEPDMDAVGVYGTEPKMIALFPWLRDVEFEEAEEFDTLRAAELWIEHHPTRALHSLSHVFGAGHGDAHGENQGGMLELRVDTPTERRWMELFVNPLDASVLDLRGVKGMGKQRLRNAVERVVLAAIDAEEATGEFPGDGDQLAAGMYGGLAAEFYESEGEGTVAGDAQLSGLRDGQVLASVPTNEVRLWLGWLQLGGMRAEAAEGVVPTAGDALAEYLPNLIDNCGEEDPVEDVFRVAVDPLRTVVRGDDRKWLILMERWFGGATLDELGQKMGVTRERVRQLEKQMAEQFEAHRGLFDLVVARIHRRIAPIARVESTRRDLPALAAVAFGSDVTYNDVFMALGRVGVEGQAMKPWTVEGGWIFEPELPQRLRDAVEAAADEDGIVALDEAARAGGIDRETFEEFCAREMMAKWMILDDHVVVRTGSYPDRAVAVLALQSAPMTAEDLVEASGGGNARSASNQFSVDPRLVKVSASKWALTRWEHEEFRSIAEWIGQRLDSSESTVEIPELGEVPAVSVAELIAEAEAKEVAEGSVRAYANGSEYQTVDGMVIRRPAEDTQRVSRVPEETRDLVNIDGHWHQLVTVTHDHLRGSGASVGSGLATHFDLGWGEEKTFESRLGDQRLSVNKLGQTSTSTVRRFLEDLGAQEGDRVFLRFGNDGIFDVLPAPATRGEAHPPISSVYDALGIPATNFHGTPEQLLEPINVALGLRPDAPRRRAVALLTHRRQEDLADIVRGLS</sequence>
<dbReference type="GO" id="GO:0006352">
    <property type="term" value="P:DNA-templated transcription initiation"/>
    <property type="evidence" value="ECO:0007669"/>
    <property type="project" value="InterPro"/>
</dbReference>
<name>F8E1A4_CORRG</name>
<dbReference type="STRING" id="662755.CRES_0912"/>
<dbReference type="Pfam" id="PF04545">
    <property type="entry name" value="Sigma70_r4"/>
    <property type="match status" value="1"/>
</dbReference>
<evidence type="ECO:0000256" key="1">
    <source>
        <dbReference type="ARBA" id="ARBA00022722"/>
    </source>
</evidence>
<accession>F8E1A4</accession>
<organism evidence="6 7">
    <name type="scientific">Corynebacterium resistens (strain DSM 45100 / JCM 12819 / GTC 2026 / SICGH 158)</name>
    <dbReference type="NCBI Taxonomy" id="662755"/>
    <lineage>
        <taxon>Bacteria</taxon>
        <taxon>Bacillati</taxon>
        <taxon>Actinomycetota</taxon>
        <taxon>Actinomycetes</taxon>
        <taxon>Mycobacteriales</taxon>
        <taxon>Corynebacteriaceae</taxon>
        <taxon>Corynebacterium</taxon>
    </lineage>
</organism>
<dbReference type="SUPFAM" id="SSF53098">
    <property type="entry name" value="Ribonuclease H-like"/>
    <property type="match status" value="1"/>
</dbReference>
<dbReference type="SUPFAM" id="SSF158682">
    <property type="entry name" value="TerB-like"/>
    <property type="match status" value="1"/>
</dbReference>
<dbReference type="InterPro" id="IPR029024">
    <property type="entry name" value="TerB-like"/>
</dbReference>
<keyword evidence="1" id="KW-0540">Nuclease</keyword>
<reference evidence="6 7" key="1">
    <citation type="journal article" date="2012" name="BMC Genomics">
        <title>Complete genome sequence, lifestyle, and multi-drug resistance of the human pathogen Corynebacterium resistens DSM 45100 isolated from blood samples of a leukemia patient.</title>
        <authorList>
            <person name="Schroder J."/>
            <person name="Maus I."/>
            <person name="Meyer K."/>
            <person name="Wordemann S."/>
            <person name="Blom J."/>
            <person name="Jaenicke S."/>
            <person name="Schneider J."/>
            <person name="Trost E."/>
            <person name="Tauch A."/>
        </authorList>
    </citation>
    <scope>NUCLEOTIDE SEQUENCE [LARGE SCALE GENOMIC DNA]</scope>
    <source>
        <strain evidence="7">DSM 45100 / JCM 12819 / CCUG 50093 / GTC 2026 / SICGH 158</strain>
    </source>
</reference>
<dbReference type="SUPFAM" id="SSF88659">
    <property type="entry name" value="Sigma3 and sigma4 domains of RNA polymerase sigma factors"/>
    <property type="match status" value="1"/>
</dbReference>
<feature type="region of interest" description="Disordered" evidence="4">
    <location>
        <begin position="1"/>
        <end position="30"/>
    </location>
</feature>
<dbReference type="PANTHER" id="PTHR30231">
    <property type="entry name" value="DNA POLYMERASE III SUBUNIT EPSILON"/>
    <property type="match status" value="1"/>
</dbReference>
<dbReference type="eggNOG" id="COG0568">
    <property type="taxonomic scope" value="Bacteria"/>
</dbReference>
<dbReference type="Proteomes" id="UP000000492">
    <property type="component" value="Chromosome"/>
</dbReference>
<keyword evidence="6" id="KW-0548">Nucleotidyltransferase</keyword>
<dbReference type="PANTHER" id="PTHR30231:SF4">
    <property type="entry name" value="PROTEIN NEN2"/>
    <property type="match status" value="1"/>
</dbReference>
<dbReference type="InterPro" id="IPR013520">
    <property type="entry name" value="Ribonucl_H"/>
</dbReference>
<keyword evidence="3" id="KW-0269">Exonuclease</keyword>
<dbReference type="InterPro" id="IPR036388">
    <property type="entry name" value="WH-like_DNA-bd_sf"/>
</dbReference>
<dbReference type="Gene3D" id="1.10.10.10">
    <property type="entry name" value="Winged helix-like DNA-binding domain superfamily/Winged helix DNA-binding domain"/>
    <property type="match status" value="1"/>
</dbReference>
<dbReference type="EMBL" id="CP002857">
    <property type="protein sequence ID" value="AEI09268.1"/>
    <property type="molecule type" value="Genomic_DNA"/>
</dbReference>
<evidence type="ECO:0000256" key="3">
    <source>
        <dbReference type="ARBA" id="ARBA00022839"/>
    </source>
</evidence>
<evidence type="ECO:0000259" key="5">
    <source>
        <dbReference type="SMART" id="SM00479"/>
    </source>
</evidence>
<keyword evidence="7" id="KW-1185">Reference proteome</keyword>
<dbReference type="InterPro" id="IPR036397">
    <property type="entry name" value="RNaseH_sf"/>
</dbReference>
<dbReference type="EC" id="2.7.7.7" evidence="6"/>
<proteinExistence type="predicted"/>
<dbReference type="FunFam" id="3.30.420.10:FF:000045">
    <property type="entry name" value="3'-5' exonuclease DinG"/>
    <property type="match status" value="1"/>
</dbReference>
<dbReference type="NCBIfam" id="TIGR00573">
    <property type="entry name" value="dnaq"/>
    <property type="match status" value="1"/>
</dbReference>
<evidence type="ECO:0000313" key="6">
    <source>
        <dbReference type="EMBL" id="AEI09268.1"/>
    </source>
</evidence>
<dbReference type="GO" id="GO:0003887">
    <property type="term" value="F:DNA-directed DNA polymerase activity"/>
    <property type="evidence" value="ECO:0007669"/>
    <property type="project" value="UniProtKB-EC"/>
</dbReference>
<dbReference type="GO" id="GO:0003700">
    <property type="term" value="F:DNA-binding transcription factor activity"/>
    <property type="evidence" value="ECO:0007669"/>
    <property type="project" value="InterPro"/>
</dbReference>
<dbReference type="Gene3D" id="3.30.420.10">
    <property type="entry name" value="Ribonuclease H-like superfamily/Ribonuclease H"/>
    <property type="match status" value="1"/>
</dbReference>
<dbReference type="InterPro" id="IPR006054">
    <property type="entry name" value="DnaQ"/>
</dbReference>
<dbReference type="InterPro" id="IPR013324">
    <property type="entry name" value="RNA_pol_sigma_r3/r4-like"/>
</dbReference>
<dbReference type="KEGG" id="crd:CRES_0912"/>
<dbReference type="GO" id="GO:0003677">
    <property type="term" value="F:DNA binding"/>
    <property type="evidence" value="ECO:0007669"/>
    <property type="project" value="InterPro"/>
</dbReference>
<evidence type="ECO:0000256" key="4">
    <source>
        <dbReference type="SAM" id="MobiDB-lite"/>
    </source>
</evidence>
<evidence type="ECO:0000256" key="2">
    <source>
        <dbReference type="ARBA" id="ARBA00022801"/>
    </source>
</evidence>
<dbReference type="Gene3D" id="3.40.50.10190">
    <property type="entry name" value="BRCT domain"/>
    <property type="match status" value="1"/>
</dbReference>
<dbReference type="AlphaFoldDB" id="F8E1A4"/>
<dbReference type="InterPro" id="IPR036420">
    <property type="entry name" value="BRCT_dom_sf"/>
</dbReference>
<dbReference type="CDD" id="cd06127">
    <property type="entry name" value="DEDDh"/>
    <property type="match status" value="1"/>
</dbReference>
<dbReference type="InterPro" id="IPR007630">
    <property type="entry name" value="RNA_pol_sigma70_r4"/>
</dbReference>
<dbReference type="GO" id="GO:0006260">
    <property type="term" value="P:DNA replication"/>
    <property type="evidence" value="ECO:0007669"/>
    <property type="project" value="InterPro"/>
</dbReference>
<dbReference type="Pfam" id="PF00929">
    <property type="entry name" value="RNase_T"/>
    <property type="match status" value="1"/>
</dbReference>